<proteinExistence type="predicted"/>
<sequence length="333" mass="36188">MKTKVSPAVVGFFVLGALALGLIALLSFGGVNFFSKPQRFVVFFNESVHGLDLGSPVKLRGVRVGRVVDMNIRYNSKTDQAEVAVVCELSRNMIVDQTGKEVDVTDRRVIQQFVKNGLRAQLGVVGLATGLLFVELDFYNPAEYPATPPLSDGRFEVVPSVPSAISEYQASLTEILSDLRRVDFAALSKELQALLIDTRKQVDKADLRELITEWTKAAKSVQTLATSPQITSAIAHFDQASQQMNSVLEKVGSQVNPTSDKLAATLVETKRAAESLNATAAELRHFVEAQQHVGGDVSQTLQHISDAADAVQRLADFLERNPNAVLSGRKGPE</sequence>
<dbReference type="EMBL" id="MLJW01000058">
    <property type="protein sequence ID" value="OIR04354.1"/>
    <property type="molecule type" value="Genomic_DNA"/>
</dbReference>
<gene>
    <name evidence="2" type="primary">pqiB_1</name>
    <name evidence="2" type="ORF">GALL_135540</name>
</gene>
<organism evidence="2">
    <name type="scientific">mine drainage metagenome</name>
    <dbReference type="NCBI Taxonomy" id="410659"/>
    <lineage>
        <taxon>unclassified sequences</taxon>
        <taxon>metagenomes</taxon>
        <taxon>ecological metagenomes</taxon>
    </lineage>
</organism>
<reference evidence="2" key="1">
    <citation type="submission" date="2016-10" db="EMBL/GenBank/DDBJ databases">
        <title>Sequence of Gallionella enrichment culture.</title>
        <authorList>
            <person name="Poehlein A."/>
            <person name="Muehling M."/>
            <person name="Daniel R."/>
        </authorList>
    </citation>
    <scope>NUCLEOTIDE SEQUENCE</scope>
</reference>
<comment type="caution">
    <text evidence="2">The sequence shown here is derived from an EMBL/GenBank/DDBJ whole genome shotgun (WGS) entry which is preliminary data.</text>
</comment>
<name>A0A1J5S888_9ZZZZ</name>
<dbReference type="InterPro" id="IPR003399">
    <property type="entry name" value="Mce/MlaD"/>
</dbReference>
<dbReference type="Pfam" id="PF02470">
    <property type="entry name" value="MlaD"/>
    <property type="match status" value="1"/>
</dbReference>
<evidence type="ECO:0000259" key="1">
    <source>
        <dbReference type="Pfam" id="PF02470"/>
    </source>
</evidence>
<dbReference type="PANTHER" id="PTHR36698">
    <property type="entry name" value="BLL5892 PROTEIN"/>
    <property type="match status" value="1"/>
</dbReference>
<feature type="domain" description="Mce/MlaD" evidence="1">
    <location>
        <begin position="37"/>
        <end position="138"/>
    </location>
</feature>
<accession>A0A1J5S888</accession>
<dbReference type="PANTHER" id="PTHR36698:SF3">
    <property type="entry name" value="ABC-TYPE TRANSPORT AUXILIARY LIPOPROTEIN COMPONENT DOMAIN-CONTAINING PROTEIN"/>
    <property type="match status" value="1"/>
</dbReference>
<protein>
    <submittedName>
        <fullName evidence="2">Paraquat-inducible protein B</fullName>
    </submittedName>
</protein>
<evidence type="ECO:0000313" key="2">
    <source>
        <dbReference type="EMBL" id="OIR04354.1"/>
    </source>
</evidence>
<dbReference type="AlphaFoldDB" id="A0A1J5S888"/>